<dbReference type="GO" id="GO:0005794">
    <property type="term" value="C:Golgi apparatus"/>
    <property type="evidence" value="ECO:0007669"/>
    <property type="project" value="TreeGrafter"/>
</dbReference>
<keyword evidence="6 7" id="KW-0472">Membrane</keyword>
<comment type="subcellular location">
    <subcellularLocation>
        <location evidence="1 7">Membrane</location>
        <topology evidence="1 7">Multi-pass membrane protein</topology>
    </subcellularLocation>
</comment>
<feature type="transmembrane region" description="Helical" evidence="7">
    <location>
        <begin position="142"/>
        <end position="160"/>
    </location>
</feature>
<dbReference type="GO" id="GO:0005509">
    <property type="term" value="F:calcium ion binding"/>
    <property type="evidence" value="ECO:0007669"/>
    <property type="project" value="InterPro"/>
</dbReference>
<feature type="transmembrane region" description="Helical" evidence="7">
    <location>
        <begin position="281"/>
        <end position="300"/>
    </location>
</feature>
<dbReference type="EMBL" id="BDSP01000048">
    <property type="protein sequence ID" value="GAX12042.1"/>
    <property type="molecule type" value="Genomic_DNA"/>
</dbReference>
<dbReference type="Pfam" id="PF13202">
    <property type="entry name" value="EF-hand_5"/>
    <property type="match status" value="1"/>
</dbReference>
<dbReference type="AlphaFoldDB" id="A0A1Z5JDT5"/>
<evidence type="ECO:0000256" key="5">
    <source>
        <dbReference type="ARBA" id="ARBA00022989"/>
    </source>
</evidence>
<evidence type="ECO:0000256" key="3">
    <source>
        <dbReference type="ARBA" id="ARBA00022692"/>
    </source>
</evidence>
<feature type="transmembrane region" description="Helical" evidence="7">
    <location>
        <begin position="110"/>
        <end position="130"/>
    </location>
</feature>
<evidence type="ECO:0000256" key="8">
    <source>
        <dbReference type="SAM" id="MobiDB-lite"/>
    </source>
</evidence>
<dbReference type="GO" id="GO:0016020">
    <property type="term" value="C:membrane"/>
    <property type="evidence" value="ECO:0007669"/>
    <property type="project" value="UniProtKB-SubCell"/>
</dbReference>
<keyword evidence="11" id="KW-1185">Reference proteome</keyword>
<accession>A0A1Z5JDT5</accession>
<keyword evidence="3 7" id="KW-0812">Transmembrane</keyword>
<organism evidence="10 11">
    <name type="scientific">Fistulifera solaris</name>
    <name type="common">Oleaginous diatom</name>
    <dbReference type="NCBI Taxonomy" id="1519565"/>
    <lineage>
        <taxon>Eukaryota</taxon>
        <taxon>Sar</taxon>
        <taxon>Stramenopiles</taxon>
        <taxon>Ochrophyta</taxon>
        <taxon>Bacillariophyta</taxon>
        <taxon>Bacillariophyceae</taxon>
        <taxon>Bacillariophycidae</taxon>
        <taxon>Naviculales</taxon>
        <taxon>Naviculaceae</taxon>
        <taxon>Fistulifera</taxon>
    </lineage>
</organism>
<feature type="transmembrane region" description="Helical" evidence="7">
    <location>
        <begin position="80"/>
        <end position="103"/>
    </location>
</feature>
<evidence type="ECO:0000313" key="11">
    <source>
        <dbReference type="Proteomes" id="UP000198406"/>
    </source>
</evidence>
<reference evidence="10 11" key="1">
    <citation type="journal article" date="2015" name="Plant Cell">
        <title>Oil accumulation by the oleaginous diatom Fistulifera solaris as revealed by the genome and transcriptome.</title>
        <authorList>
            <person name="Tanaka T."/>
            <person name="Maeda Y."/>
            <person name="Veluchamy A."/>
            <person name="Tanaka M."/>
            <person name="Abida H."/>
            <person name="Marechal E."/>
            <person name="Bowler C."/>
            <person name="Muto M."/>
            <person name="Sunaga Y."/>
            <person name="Tanaka M."/>
            <person name="Yoshino T."/>
            <person name="Taniguchi T."/>
            <person name="Fukuda Y."/>
            <person name="Nemoto M."/>
            <person name="Matsumoto M."/>
            <person name="Wong P.S."/>
            <person name="Aburatani S."/>
            <person name="Fujibuchi W."/>
        </authorList>
    </citation>
    <scope>NUCLEOTIDE SEQUENCE [LARGE SCALE GENOMIC DNA]</scope>
    <source>
        <strain evidence="10 11">JPCC DA0580</strain>
    </source>
</reference>
<gene>
    <name evidence="10" type="ORF">FisN_8Lh143</name>
</gene>
<comment type="similarity">
    <text evidence="2 7">Belongs to the GDT1 family.</text>
</comment>
<dbReference type="PANTHER" id="PTHR12608">
    <property type="entry name" value="TRANSMEMBRANE PROTEIN HTP-1 RELATED"/>
    <property type="match status" value="1"/>
</dbReference>
<dbReference type="InterPro" id="IPR011992">
    <property type="entry name" value="EF-hand-dom_pair"/>
</dbReference>
<dbReference type="GO" id="GO:0005384">
    <property type="term" value="F:manganese ion transmembrane transporter activity"/>
    <property type="evidence" value="ECO:0007669"/>
    <property type="project" value="TreeGrafter"/>
</dbReference>
<sequence>MMNSIANRRLPFWWMVVLCLSVSAVVTGDTADDLFQQIDKNHDGTIDRPEFIAGYELLQPKWWPSSSEGQQVHERFWKSFTSGVAVILATEIGDKTFFIAAILSMKHSRSAVFGGAIGALVIMTILSTAMGLVLPQVLPRKYTHILGSILFLYFGCKLLYEARGMNAGKTSEELEEVEEELGLQSKKKADGENEDDDDVDEEEGLKYVAKRHTPWYKIAVQSLTLTFVAEWGDRSQIATIALAASHNPWGVTVGCSVGHFFCTGLAVLGGRMLAARISERTVALSGGILFLLFGLHSIFFEL</sequence>
<dbReference type="PROSITE" id="PS01214">
    <property type="entry name" value="UPF0016"/>
    <property type="match status" value="1"/>
</dbReference>
<dbReference type="GO" id="GO:0032468">
    <property type="term" value="P:Golgi calcium ion homeostasis"/>
    <property type="evidence" value="ECO:0007669"/>
    <property type="project" value="TreeGrafter"/>
</dbReference>
<dbReference type="InterPro" id="IPR001727">
    <property type="entry name" value="GDT1-like"/>
</dbReference>
<evidence type="ECO:0000259" key="9">
    <source>
        <dbReference type="PROSITE" id="PS50222"/>
    </source>
</evidence>
<dbReference type="SUPFAM" id="SSF47473">
    <property type="entry name" value="EF-hand"/>
    <property type="match status" value="1"/>
</dbReference>
<dbReference type="PROSITE" id="PS50222">
    <property type="entry name" value="EF_HAND_2"/>
    <property type="match status" value="1"/>
</dbReference>
<dbReference type="OrthoDB" id="442680at2759"/>
<name>A0A1Z5JDT5_FISSO</name>
<feature type="region of interest" description="Disordered" evidence="8">
    <location>
        <begin position="180"/>
        <end position="201"/>
    </location>
</feature>
<dbReference type="Proteomes" id="UP000198406">
    <property type="component" value="Unassembled WGS sequence"/>
</dbReference>
<dbReference type="InParanoid" id="A0A1Z5JDT5"/>
<dbReference type="GO" id="GO:0015085">
    <property type="term" value="F:calcium ion transmembrane transporter activity"/>
    <property type="evidence" value="ECO:0007669"/>
    <property type="project" value="TreeGrafter"/>
</dbReference>
<comment type="caution">
    <text evidence="10">The sequence shown here is derived from an EMBL/GenBank/DDBJ whole genome shotgun (WGS) entry which is preliminary data.</text>
</comment>
<dbReference type="InterPro" id="IPR049555">
    <property type="entry name" value="GDT1-like_CS"/>
</dbReference>
<evidence type="ECO:0000256" key="4">
    <source>
        <dbReference type="ARBA" id="ARBA00022837"/>
    </source>
</evidence>
<feature type="domain" description="EF-hand" evidence="9">
    <location>
        <begin position="26"/>
        <end position="61"/>
    </location>
</feature>
<keyword evidence="4" id="KW-0106">Calcium</keyword>
<dbReference type="GO" id="GO:0032472">
    <property type="term" value="P:Golgi calcium ion transport"/>
    <property type="evidence" value="ECO:0007669"/>
    <property type="project" value="TreeGrafter"/>
</dbReference>
<feature type="signal peptide" evidence="7">
    <location>
        <begin position="1"/>
        <end position="28"/>
    </location>
</feature>
<comment type="caution">
    <text evidence="7">Lacks conserved residue(s) required for the propagation of feature annotation.</text>
</comment>
<feature type="chain" id="PRO_5013051923" description="GDT1 family protein" evidence="7">
    <location>
        <begin position="29"/>
        <end position="302"/>
    </location>
</feature>
<dbReference type="PANTHER" id="PTHR12608:SF1">
    <property type="entry name" value="TRANSMEMBRANE PROTEIN 165"/>
    <property type="match status" value="1"/>
</dbReference>
<evidence type="ECO:0000256" key="6">
    <source>
        <dbReference type="ARBA" id="ARBA00023136"/>
    </source>
</evidence>
<keyword evidence="5 7" id="KW-1133">Transmembrane helix</keyword>
<protein>
    <recommendedName>
        <fullName evidence="7">GDT1 family protein</fullName>
    </recommendedName>
</protein>
<evidence type="ECO:0000313" key="10">
    <source>
        <dbReference type="EMBL" id="GAX12042.1"/>
    </source>
</evidence>
<keyword evidence="7" id="KW-0732">Signal</keyword>
<evidence type="ECO:0000256" key="7">
    <source>
        <dbReference type="RuleBase" id="RU365102"/>
    </source>
</evidence>
<dbReference type="InterPro" id="IPR002048">
    <property type="entry name" value="EF_hand_dom"/>
</dbReference>
<proteinExistence type="inferred from homology"/>
<dbReference type="InterPro" id="IPR018247">
    <property type="entry name" value="EF_Hand_1_Ca_BS"/>
</dbReference>
<dbReference type="Gene3D" id="1.10.238.10">
    <property type="entry name" value="EF-hand"/>
    <property type="match status" value="1"/>
</dbReference>
<feature type="compositionally biased region" description="Acidic residues" evidence="8">
    <location>
        <begin position="192"/>
        <end position="201"/>
    </location>
</feature>
<dbReference type="PROSITE" id="PS00018">
    <property type="entry name" value="EF_HAND_1"/>
    <property type="match status" value="1"/>
</dbReference>
<evidence type="ECO:0000256" key="2">
    <source>
        <dbReference type="ARBA" id="ARBA00009190"/>
    </source>
</evidence>
<dbReference type="Pfam" id="PF01169">
    <property type="entry name" value="GDT1"/>
    <property type="match status" value="2"/>
</dbReference>
<evidence type="ECO:0000256" key="1">
    <source>
        <dbReference type="ARBA" id="ARBA00004141"/>
    </source>
</evidence>
<dbReference type="SMART" id="SM00054">
    <property type="entry name" value="EFh"/>
    <property type="match status" value="1"/>
</dbReference>